<dbReference type="Proteomes" id="UP000265520">
    <property type="component" value="Unassembled WGS sequence"/>
</dbReference>
<proteinExistence type="predicted"/>
<name>A0A392QYW3_9FABA</name>
<evidence type="ECO:0000313" key="2">
    <source>
        <dbReference type="Proteomes" id="UP000265520"/>
    </source>
</evidence>
<organism evidence="1 2">
    <name type="scientific">Trifolium medium</name>
    <dbReference type="NCBI Taxonomy" id="97028"/>
    <lineage>
        <taxon>Eukaryota</taxon>
        <taxon>Viridiplantae</taxon>
        <taxon>Streptophyta</taxon>
        <taxon>Embryophyta</taxon>
        <taxon>Tracheophyta</taxon>
        <taxon>Spermatophyta</taxon>
        <taxon>Magnoliopsida</taxon>
        <taxon>eudicotyledons</taxon>
        <taxon>Gunneridae</taxon>
        <taxon>Pentapetalae</taxon>
        <taxon>rosids</taxon>
        <taxon>fabids</taxon>
        <taxon>Fabales</taxon>
        <taxon>Fabaceae</taxon>
        <taxon>Papilionoideae</taxon>
        <taxon>50 kb inversion clade</taxon>
        <taxon>NPAAA clade</taxon>
        <taxon>Hologalegina</taxon>
        <taxon>IRL clade</taxon>
        <taxon>Trifolieae</taxon>
        <taxon>Trifolium</taxon>
    </lineage>
</organism>
<reference evidence="1 2" key="1">
    <citation type="journal article" date="2018" name="Front. Plant Sci.">
        <title>Red Clover (Trifolium pratense) and Zigzag Clover (T. medium) - A Picture of Genomic Similarities and Differences.</title>
        <authorList>
            <person name="Dluhosova J."/>
            <person name="Istvanek J."/>
            <person name="Nedelnik J."/>
            <person name="Repkova J."/>
        </authorList>
    </citation>
    <scope>NUCLEOTIDE SEQUENCE [LARGE SCALE GENOMIC DNA]</scope>
    <source>
        <strain evidence="2">cv. 10/8</strain>
        <tissue evidence="1">Leaf</tissue>
    </source>
</reference>
<dbReference type="EMBL" id="LXQA010171125">
    <property type="protein sequence ID" value="MCI29217.1"/>
    <property type="molecule type" value="Genomic_DNA"/>
</dbReference>
<accession>A0A392QYW3</accession>
<evidence type="ECO:0000313" key="1">
    <source>
        <dbReference type="EMBL" id="MCI29217.1"/>
    </source>
</evidence>
<protein>
    <submittedName>
        <fullName evidence="1">Replication factor-A carboxy-terminal domain protein</fullName>
    </submittedName>
</protein>
<sequence length="95" mass="10350">QVGSSVVKGKAKEIILEGTPVGQTQALMKNMSSVVVNLGDDDLGNEKTPNQVKLNESKVSKIKKVVKRVSPQQEDEDDNAPIKLLKRAVKIEKIV</sequence>
<comment type="caution">
    <text evidence="1">The sequence shown here is derived from an EMBL/GenBank/DDBJ whole genome shotgun (WGS) entry which is preliminary data.</text>
</comment>
<keyword evidence="2" id="KW-1185">Reference proteome</keyword>
<dbReference type="AlphaFoldDB" id="A0A392QYW3"/>
<feature type="non-terminal residue" evidence="1">
    <location>
        <position position="1"/>
    </location>
</feature>